<dbReference type="InterPro" id="IPR046556">
    <property type="entry name" value="DUF6710"/>
</dbReference>
<dbReference type="Pfam" id="PF20457">
    <property type="entry name" value="DUF6710"/>
    <property type="match status" value="1"/>
</dbReference>
<protein>
    <submittedName>
        <fullName evidence="1">Uncharacterized protein</fullName>
    </submittedName>
</protein>
<sequence>MAGKIKSKKKKRVSALAKAACTLIQQRNEPSRLPLPDLPTDMALSPADQWTSLLWAIDAAESFGADGLRGLTLSLARIVQGEGLKAFLFDVRRGAKSSLNPETLLWDRDLAVNSAGDSLGSLRDQPLKTSKVKIRDSAFFAPVWERWRLIRALAYLGRGLRWGAWSQEDNHRGVAWLPWPLVWITNGNHSSMSALMRGAGAFKCYATYDLTAILQSVRTDGIHWYRNDDGSILGPVHSMAMAGIFVIGQRLGYETTNNDQA</sequence>
<gene>
    <name evidence="1" type="ORF">K4H28_14565</name>
</gene>
<proteinExistence type="predicted"/>
<dbReference type="Proteomes" id="UP000825679">
    <property type="component" value="Chromosome"/>
</dbReference>
<dbReference type="RefSeq" id="WP_221005868.1">
    <property type="nucleotide sequence ID" value="NZ_CP081150.1"/>
</dbReference>
<dbReference type="EMBL" id="CP081150">
    <property type="protein sequence ID" value="QZA77487.1"/>
    <property type="molecule type" value="Genomic_DNA"/>
</dbReference>
<reference evidence="1 2" key="1">
    <citation type="submission" date="2021-08" db="EMBL/GenBank/DDBJ databases">
        <title>complete genome sequencing of Deefgea sp. D25.</title>
        <authorList>
            <person name="Bae J.-W."/>
            <person name="Gim D.-H."/>
        </authorList>
    </citation>
    <scope>NUCLEOTIDE SEQUENCE [LARGE SCALE GENOMIC DNA]</scope>
    <source>
        <strain evidence="1 2">D25</strain>
    </source>
</reference>
<name>A0ABX8Z4H7_9NEIS</name>
<evidence type="ECO:0000313" key="2">
    <source>
        <dbReference type="Proteomes" id="UP000825679"/>
    </source>
</evidence>
<evidence type="ECO:0000313" key="1">
    <source>
        <dbReference type="EMBL" id="QZA77487.1"/>
    </source>
</evidence>
<organism evidence="1 2">
    <name type="scientific">Deefgea tanakiae</name>
    <dbReference type="NCBI Taxonomy" id="2865840"/>
    <lineage>
        <taxon>Bacteria</taxon>
        <taxon>Pseudomonadati</taxon>
        <taxon>Pseudomonadota</taxon>
        <taxon>Betaproteobacteria</taxon>
        <taxon>Neisseriales</taxon>
        <taxon>Chitinibacteraceae</taxon>
        <taxon>Deefgea</taxon>
    </lineage>
</organism>
<accession>A0ABX8Z4H7</accession>
<keyword evidence="2" id="KW-1185">Reference proteome</keyword>